<protein>
    <recommendedName>
        <fullName evidence="3">Neurotransmitter-gated ion-channel ligand-binding domain-containing protein</fullName>
    </recommendedName>
</protein>
<gene>
    <name evidence="4" type="ORF">UXM345_LOCUS17269</name>
</gene>
<dbReference type="Proteomes" id="UP000663842">
    <property type="component" value="Unassembled WGS sequence"/>
</dbReference>
<dbReference type="SUPFAM" id="SSF63712">
    <property type="entry name" value="Nicotinic receptor ligand binding domain-like"/>
    <property type="match status" value="1"/>
</dbReference>
<organism evidence="4 5">
    <name type="scientific">Rotaria magnacalcarata</name>
    <dbReference type="NCBI Taxonomy" id="392030"/>
    <lineage>
        <taxon>Eukaryota</taxon>
        <taxon>Metazoa</taxon>
        <taxon>Spiralia</taxon>
        <taxon>Gnathifera</taxon>
        <taxon>Rotifera</taxon>
        <taxon>Eurotatoria</taxon>
        <taxon>Bdelloidea</taxon>
        <taxon>Philodinida</taxon>
        <taxon>Philodinidae</taxon>
        <taxon>Rotaria</taxon>
    </lineage>
</organism>
<accession>A0A819PTB8</accession>
<evidence type="ECO:0000256" key="2">
    <source>
        <dbReference type="ARBA" id="ARBA00023136"/>
    </source>
</evidence>
<evidence type="ECO:0000259" key="3">
    <source>
        <dbReference type="Pfam" id="PF02931"/>
    </source>
</evidence>
<dbReference type="GO" id="GO:0016020">
    <property type="term" value="C:membrane"/>
    <property type="evidence" value="ECO:0007669"/>
    <property type="project" value="UniProtKB-SubCell"/>
</dbReference>
<evidence type="ECO:0000313" key="5">
    <source>
        <dbReference type="Proteomes" id="UP000663842"/>
    </source>
</evidence>
<evidence type="ECO:0000313" key="4">
    <source>
        <dbReference type="EMBL" id="CAF4019352.1"/>
    </source>
</evidence>
<dbReference type="AlphaFoldDB" id="A0A819PTB8"/>
<dbReference type="GO" id="GO:0005230">
    <property type="term" value="F:extracellular ligand-gated monoatomic ion channel activity"/>
    <property type="evidence" value="ECO:0007669"/>
    <property type="project" value="InterPro"/>
</dbReference>
<dbReference type="Pfam" id="PF02931">
    <property type="entry name" value="Neur_chan_LBD"/>
    <property type="match status" value="1"/>
</dbReference>
<dbReference type="GO" id="GO:0004888">
    <property type="term" value="F:transmembrane signaling receptor activity"/>
    <property type="evidence" value="ECO:0007669"/>
    <property type="project" value="InterPro"/>
</dbReference>
<dbReference type="Gene3D" id="2.70.170.10">
    <property type="entry name" value="Neurotransmitter-gated ion-channel ligand-binding domain"/>
    <property type="match status" value="1"/>
</dbReference>
<keyword evidence="2" id="KW-0472">Membrane</keyword>
<sequence length="100" mass="11689">MTKATVYYDGRVIWEPPAIYKSSCTINVEFFPFDIQHCQMKFGSWTYSGEQVDLVHINQTNGYIPVYGNNMKNNNIQPQYKDDYLLYKTMSGSHICWLGM</sequence>
<dbReference type="PANTHER" id="PTHR18945">
    <property type="entry name" value="NEUROTRANSMITTER GATED ION CHANNEL"/>
    <property type="match status" value="1"/>
</dbReference>
<proteinExistence type="predicted"/>
<dbReference type="PROSITE" id="PS00236">
    <property type="entry name" value="NEUROTR_ION_CHANNEL"/>
    <property type="match status" value="1"/>
</dbReference>
<dbReference type="InterPro" id="IPR006202">
    <property type="entry name" value="Neur_chan_lig-bd"/>
</dbReference>
<comment type="subcellular location">
    <subcellularLocation>
        <location evidence="1">Membrane</location>
        <topology evidence="1">Multi-pass membrane protein</topology>
    </subcellularLocation>
</comment>
<reference evidence="4" key="1">
    <citation type="submission" date="2021-02" db="EMBL/GenBank/DDBJ databases">
        <authorList>
            <person name="Nowell W R."/>
        </authorList>
    </citation>
    <scope>NUCLEOTIDE SEQUENCE</scope>
</reference>
<evidence type="ECO:0000256" key="1">
    <source>
        <dbReference type="ARBA" id="ARBA00004141"/>
    </source>
</evidence>
<feature type="domain" description="Neurotransmitter-gated ion-channel ligand-binding" evidence="3">
    <location>
        <begin position="2"/>
        <end position="70"/>
    </location>
</feature>
<name>A0A819PTB8_9BILA</name>
<dbReference type="EMBL" id="CAJOBF010002223">
    <property type="protein sequence ID" value="CAF4019352.1"/>
    <property type="molecule type" value="Genomic_DNA"/>
</dbReference>
<dbReference type="InterPro" id="IPR036734">
    <property type="entry name" value="Neur_chan_lig-bd_sf"/>
</dbReference>
<dbReference type="InterPro" id="IPR006201">
    <property type="entry name" value="Neur_channel"/>
</dbReference>
<comment type="caution">
    <text evidence="4">The sequence shown here is derived from an EMBL/GenBank/DDBJ whole genome shotgun (WGS) entry which is preliminary data.</text>
</comment>
<dbReference type="InterPro" id="IPR018000">
    <property type="entry name" value="Neurotransmitter_ion_chnl_CS"/>
</dbReference>